<feature type="compositionally biased region" description="Low complexity" evidence="1">
    <location>
        <begin position="147"/>
        <end position="162"/>
    </location>
</feature>
<sequence>MSTNCQCDIRMNIALIVGVSIAASSVVIGLFILLTYLVIHTRRARRRRRLGNPMTSFVTDEQQQQQPPTSTTHLPVTPRTEKPREVDRGLPPPVRRENKLRRPPRARVAAKPDSNNNASRNQRNKGPFYELGRMRRAAPPPPPLSLPPLVATKETEAESTTSRPRSSRGQGAVRTPGGDRAFSPVPSFISPGEEDDGVGRRRRRQSGDDDAAGQDAGPPSPQPSSDLGHGRSPRSLDLFSVNAPEPASSARPLETLYVPPVVPESPMRSVGFARRASRGIMVEREEAKSTEVSQTTKLDTPPSSLRASAPRIPDELLAALESTQPVVVVGLPRRQTTLYDSQTPSKRRI</sequence>
<organism evidence="3 4">
    <name type="scientific">Serendipita indica (strain DSM 11827)</name>
    <name type="common">Root endophyte fungus</name>
    <name type="synonym">Piriformospora indica</name>
    <dbReference type="NCBI Taxonomy" id="1109443"/>
    <lineage>
        <taxon>Eukaryota</taxon>
        <taxon>Fungi</taxon>
        <taxon>Dikarya</taxon>
        <taxon>Basidiomycota</taxon>
        <taxon>Agaricomycotina</taxon>
        <taxon>Agaricomycetes</taxon>
        <taxon>Sebacinales</taxon>
        <taxon>Serendipitaceae</taxon>
        <taxon>Serendipita</taxon>
    </lineage>
</organism>
<dbReference type="InParanoid" id="G4TI28"/>
<proteinExistence type="predicted"/>
<protein>
    <submittedName>
        <fullName evidence="3">Uncharacterized protein</fullName>
    </submittedName>
</protein>
<feature type="transmembrane region" description="Helical" evidence="2">
    <location>
        <begin position="12"/>
        <end position="39"/>
    </location>
</feature>
<feature type="region of interest" description="Disordered" evidence="1">
    <location>
        <begin position="50"/>
        <end position="254"/>
    </location>
</feature>
<accession>G4TI28</accession>
<keyword evidence="2" id="KW-0472">Membrane</keyword>
<dbReference type="EMBL" id="CAFZ01000101">
    <property type="protein sequence ID" value="CCA70971.1"/>
    <property type="molecule type" value="Genomic_DNA"/>
</dbReference>
<gene>
    <name evidence="3" type="ORF">PIIN_04904</name>
</gene>
<comment type="caution">
    <text evidence="3">The sequence shown here is derived from an EMBL/GenBank/DDBJ whole genome shotgun (WGS) entry which is preliminary data.</text>
</comment>
<feature type="region of interest" description="Disordered" evidence="1">
    <location>
        <begin position="285"/>
        <end position="308"/>
    </location>
</feature>
<evidence type="ECO:0000256" key="1">
    <source>
        <dbReference type="SAM" id="MobiDB-lite"/>
    </source>
</evidence>
<reference evidence="3 4" key="1">
    <citation type="journal article" date="2011" name="PLoS Pathog.">
        <title>Endophytic Life Strategies Decoded by Genome and Transcriptome Analyses of the Mutualistic Root Symbiont Piriformospora indica.</title>
        <authorList>
            <person name="Zuccaro A."/>
            <person name="Lahrmann U."/>
            <person name="Guldener U."/>
            <person name="Langen G."/>
            <person name="Pfiffi S."/>
            <person name="Biedenkopf D."/>
            <person name="Wong P."/>
            <person name="Samans B."/>
            <person name="Grimm C."/>
            <person name="Basiewicz M."/>
            <person name="Murat C."/>
            <person name="Martin F."/>
            <person name="Kogel K.H."/>
        </authorList>
    </citation>
    <scope>NUCLEOTIDE SEQUENCE [LARGE SCALE GENOMIC DNA]</scope>
    <source>
        <strain evidence="3 4">DSM 11827</strain>
    </source>
</reference>
<evidence type="ECO:0000313" key="4">
    <source>
        <dbReference type="Proteomes" id="UP000007148"/>
    </source>
</evidence>
<keyword evidence="2" id="KW-1133">Transmembrane helix</keyword>
<dbReference type="Proteomes" id="UP000007148">
    <property type="component" value="Unassembled WGS sequence"/>
</dbReference>
<feature type="compositionally biased region" description="Basic and acidic residues" evidence="1">
    <location>
        <begin position="79"/>
        <end position="88"/>
    </location>
</feature>
<dbReference type="AlphaFoldDB" id="G4TI28"/>
<feature type="compositionally biased region" description="Polar residues" evidence="1">
    <location>
        <begin position="290"/>
        <end position="306"/>
    </location>
</feature>
<evidence type="ECO:0000313" key="3">
    <source>
        <dbReference type="EMBL" id="CCA70971.1"/>
    </source>
</evidence>
<dbReference type="HOGENOM" id="CLU_794807_0_0_1"/>
<keyword evidence="4" id="KW-1185">Reference proteome</keyword>
<evidence type="ECO:0000256" key="2">
    <source>
        <dbReference type="SAM" id="Phobius"/>
    </source>
</evidence>
<keyword evidence="2" id="KW-0812">Transmembrane</keyword>
<name>G4TI28_SERID</name>